<dbReference type="InterPro" id="IPR045444">
    <property type="entry name" value="DUF6503"/>
</dbReference>
<protein>
    <submittedName>
        <fullName evidence="1">Uncharacterized protein</fullName>
    </submittedName>
</protein>
<sequence>MRYIILISVFFISNVFHGQKITAEELLDKAIQFHDPNNQWKTLDGAFNVLMKTPKSSDRLSTIQINIPKQYFSLEVKKDDASYTYTFNKEVCTTSLNGSSEVSDKDRETYRLTCERGGMMKNYYTYLYGLPMKIKDPGTILHDEVRTKTFKGKEYLVLKVNYEERVGKDVWYFYFDPNTYAMEVYQFYHDESKNDGEYILLEGLEEVEGIKMPKTRAWYYNKDDKYLGTDILSQAGAE</sequence>
<evidence type="ECO:0000313" key="1">
    <source>
        <dbReference type="EMBL" id="TXN37439.1"/>
    </source>
</evidence>
<name>A0A5C8V8G9_9FLAO</name>
<dbReference type="EMBL" id="VRUR01000001">
    <property type="protein sequence ID" value="TXN37439.1"/>
    <property type="molecule type" value="Genomic_DNA"/>
</dbReference>
<evidence type="ECO:0000313" key="2">
    <source>
        <dbReference type="Proteomes" id="UP000321456"/>
    </source>
</evidence>
<dbReference type="Proteomes" id="UP000321456">
    <property type="component" value="Unassembled WGS sequence"/>
</dbReference>
<proteinExistence type="predicted"/>
<keyword evidence="2" id="KW-1185">Reference proteome</keyword>
<accession>A0A5C8V8G9</accession>
<dbReference type="AlphaFoldDB" id="A0A5C8V8G9"/>
<reference evidence="1 2" key="1">
    <citation type="submission" date="2019-08" db="EMBL/GenBank/DDBJ databases">
        <title>Professor.</title>
        <authorList>
            <person name="Park J.S."/>
        </authorList>
    </citation>
    <scope>NUCLEOTIDE SEQUENCE [LARGE SCALE GENOMIC DNA]</scope>
    <source>
        <strain evidence="1 2">176CP5-101</strain>
    </source>
</reference>
<organism evidence="1 2">
    <name type="scientific">Flagellimonas hymeniacidonis</name>
    <dbReference type="NCBI Taxonomy" id="2603628"/>
    <lineage>
        <taxon>Bacteria</taxon>
        <taxon>Pseudomonadati</taxon>
        <taxon>Bacteroidota</taxon>
        <taxon>Flavobacteriia</taxon>
        <taxon>Flavobacteriales</taxon>
        <taxon>Flavobacteriaceae</taxon>
        <taxon>Flagellimonas</taxon>
    </lineage>
</organism>
<dbReference type="RefSeq" id="WP_147741365.1">
    <property type="nucleotide sequence ID" value="NZ_VRUR01000001.1"/>
</dbReference>
<comment type="caution">
    <text evidence="1">The sequence shown here is derived from an EMBL/GenBank/DDBJ whole genome shotgun (WGS) entry which is preliminary data.</text>
</comment>
<gene>
    <name evidence="1" type="ORF">FVB32_03905</name>
</gene>
<dbReference type="Pfam" id="PF20113">
    <property type="entry name" value="DUF6503"/>
    <property type="match status" value="1"/>
</dbReference>